<comment type="caution">
    <text evidence="3">The sequence shown here is derived from an EMBL/GenBank/DDBJ whole genome shotgun (WGS) entry which is preliminary data.</text>
</comment>
<gene>
    <name evidence="3" type="ORF">VPR01S_01_03290</name>
</gene>
<proteinExistence type="predicted"/>
<dbReference type="AlphaFoldDB" id="U2ZCV9"/>
<dbReference type="InterPro" id="IPR029058">
    <property type="entry name" value="AB_hydrolase_fold"/>
</dbReference>
<dbReference type="GO" id="GO:0016787">
    <property type="term" value="F:hydrolase activity"/>
    <property type="evidence" value="ECO:0007669"/>
    <property type="project" value="UniProtKB-KW"/>
</dbReference>
<protein>
    <submittedName>
        <fullName evidence="3">Putative esterase</fullName>
    </submittedName>
</protein>
<sequence length="309" mass="33790">MLKHLEPGIRELVDGFIQAGRPCASKLTVEERRVGYLSTVNLAGAGPVMLEEFEETLDGITVKVFRPSADASLPVTVYFHGGCFVSGGSDTHAQQLRYLARQTNTLVICIRYRLAPEHPYPAAHDDVYRGVLAIQSQGRRLGADTTKMVFVGDSAGGHLALVTSLRLKNSHASLPLMQVLLYPMLDPKGQSQSYTDNGQDYIITAQMLLSGFQQYIQGCEAVDGYSELYPLERNDYAGLPPTHIVTAEFDPLRDEGETLYKRLLESGVSASCERYLGVIHGFHQLAAVSPSAVRCLDQVAACIRRSVAA</sequence>
<keyword evidence="1" id="KW-0378">Hydrolase</keyword>
<dbReference type="PANTHER" id="PTHR48081">
    <property type="entry name" value="AB HYDROLASE SUPERFAMILY PROTEIN C4A8.06C"/>
    <property type="match status" value="1"/>
</dbReference>
<dbReference type="PANTHER" id="PTHR48081:SF8">
    <property type="entry name" value="ALPHA_BETA HYDROLASE FOLD-3 DOMAIN-CONTAINING PROTEIN-RELATED"/>
    <property type="match status" value="1"/>
</dbReference>
<evidence type="ECO:0000256" key="1">
    <source>
        <dbReference type="ARBA" id="ARBA00022801"/>
    </source>
</evidence>
<dbReference type="RefSeq" id="WP_021703548.1">
    <property type="nucleotide sequence ID" value="NZ_BATJ01000001.1"/>
</dbReference>
<dbReference type="Gene3D" id="3.40.50.1820">
    <property type="entry name" value="alpha/beta hydrolase"/>
    <property type="match status" value="1"/>
</dbReference>
<dbReference type="InterPro" id="IPR050300">
    <property type="entry name" value="GDXG_lipolytic_enzyme"/>
</dbReference>
<evidence type="ECO:0000313" key="3">
    <source>
        <dbReference type="EMBL" id="GAD65556.1"/>
    </source>
</evidence>
<organism evidence="3 4">
    <name type="scientific">Vibrio proteolyticus NBRC 13287</name>
    <dbReference type="NCBI Taxonomy" id="1219065"/>
    <lineage>
        <taxon>Bacteria</taxon>
        <taxon>Pseudomonadati</taxon>
        <taxon>Pseudomonadota</taxon>
        <taxon>Gammaproteobacteria</taxon>
        <taxon>Vibrionales</taxon>
        <taxon>Vibrionaceae</taxon>
        <taxon>Vibrio</taxon>
    </lineage>
</organism>
<dbReference type="EMBL" id="BATJ01000001">
    <property type="protein sequence ID" value="GAD65556.1"/>
    <property type="molecule type" value="Genomic_DNA"/>
</dbReference>
<dbReference type="SUPFAM" id="SSF53474">
    <property type="entry name" value="alpha/beta-Hydrolases"/>
    <property type="match status" value="1"/>
</dbReference>
<evidence type="ECO:0000259" key="2">
    <source>
        <dbReference type="Pfam" id="PF07859"/>
    </source>
</evidence>
<dbReference type="Proteomes" id="UP000016570">
    <property type="component" value="Unassembled WGS sequence"/>
</dbReference>
<name>U2ZCV9_VIBPR</name>
<dbReference type="eggNOG" id="COG0657">
    <property type="taxonomic scope" value="Bacteria"/>
</dbReference>
<dbReference type="Pfam" id="PF07859">
    <property type="entry name" value="Abhydrolase_3"/>
    <property type="match status" value="1"/>
</dbReference>
<keyword evidence="4" id="KW-1185">Reference proteome</keyword>
<evidence type="ECO:0000313" key="4">
    <source>
        <dbReference type="Proteomes" id="UP000016570"/>
    </source>
</evidence>
<reference evidence="3 4" key="1">
    <citation type="submission" date="2013-09" db="EMBL/GenBank/DDBJ databases">
        <title>Whole genome shotgun sequence of Vibrio proteolyticus NBRC 13287.</title>
        <authorList>
            <person name="Isaki S."/>
            <person name="Hosoyama A."/>
            <person name="Numata M."/>
            <person name="Hashimoto M."/>
            <person name="Hosoyama Y."/>
            <person name="Tsuchikane K."/>
            <person name="Noguchi M."/>
            <person name="Hirakata S."/>
            <person name="Ichikawa N."/>
            <person name="Ohji S."/>
            <person name="Yamazoe A."/>
            <person name="Fujita N."/>
        </authorList>
    </citation>
    <scope>NUCLEOTIDE SEQUENCE [LARGE SCALE GENOMIC DNA]</scope>
    <source>
        <strain evidence="3 4">NBRC 13287</strain>
    </source>
</reference>
<feature type="domain" description="Alpha/beta hydrolase fold-3" evidence="2">
    <location>
        <begin position="77"/>
        <end position="283"/>
    </location>
</feature>
<dbReference type="InterPro" id="IPR013094">
    <property type="entry name" value="AB_hydrolase_3"/>
</dbReference>
<accession>U2ZCV9</accession>
<dbReference type="STRING" id="1219065.VPR01S_01_03290"/>